<evidence type="ECO:0000313" key="3">
    <source>
        <dbReference type="Proteomes" id="UP000257109"/>
    </source>
</evidence>
<dbReference type="EMBL" id="QJKJ01010928">
    <property type="protein sequence ID" value="RDX72380.1"/>
    <property type="molecule type" value="Genomic_DNA"/>
</dbReference>
<keyword evidence="3" id="KW-1185">Reference proteome</keyword>
<dbReference type="Proteomes" id="UP000257109">
    <property type="component" value="Unassembled WGS sequence"/>
</dbReference>
<organism evidence="2 3">
    <name type="scientific">Mucuna pruriens</name>
    <name type="common">Velvet bean</name>
    <name type="synonym">Dolichos pruriens</name>
    <dbReference type="NCBI Taxonomy" id="157652"/>
    <lineage>
        <taxon>Eukaryota</taxon>
        <taxon>Viridiplantae</taxon>
        <taxon>Streptophyta</taxon>
        <taxon>Embryophyta</taxon>
        <taxon>Tracheophyta</taxon>
        <taxon>Spermatophyta</taxon>
        <taxon>Magnoliopsida</taxon>
        <taxon>eudicotyledons</taxon>
        <taxon>Gunneridae</taxon>
        <taxon>Pentapetalae</taxon>
        <taxon>rosids</taxon>
        <taxon>fabids</taxon>
        <taxon>Fabales</taxon>
        <taxon>Fabaceae</taxon>
        <taxon>Papilionoideae</taxon>
        <taxon>50 kb inversion clade</taxon>
        <taxon>NPAAA clade</taxon>
        <taxon>indigoferoid/millettioid clade</taxon>
        <taxon>Phaseoleae</taxon>
        <taxon>Mucuna</taxon>
    </lineage>
</organism>
<feature type="region of interest" description="Disordered" evidence="1">
    <location>
        <begin position="70"/>
        <end position="103"/>
    </location>
</feature>
<name>A0A371F261_MUCPR</name>
<proteinExistence type="predicted"/>
<feature type="non-terminal residue" evidence="2">
    <location>
        <position position="1"/>
    </location>
</feature>
<reference evidence="2" key="1">
    <citation type="submission" date="2018-05" db="EMBL/GenBank/DDBJ databases">
        <title>Draft genome of Mucuna pruriens seed.</title>
        <authorList>
            <person name="Nnadi N.E."/>
            <person name="Vos R."/>
            <person name="Hasami M.H."/>
            <person name="Devisetty U.K."/>
            <person name="Aguiy J.C."/>
        </authorList>
    </citation>
    <scope>NUCLEOTIDE SEQUENCE [LARGE SCALE GENOMIC DNA]</scope>
    <source>
        <strain evidence="2">JCA_2017</strain>
    </source>
</reference>
<accession>A0A371F261</accession>
<comment type="caution">
    <text evidence="2">The sequence shown here is derived from an EMBL/GenBank/DDBJ whole genome shotgun (WGS) entry which is preliminary data.</text>
</comment>
<protein>
    <submittedName>
        <fullName evidence="2">Uncharacterized protein</fullName>
    </submittedName>
</protein>
<gene>
    <name evidence="2" type="ORF">CR513_48144</name>
</gene>
<dbReference type="AlphaFoldDB" id="A0A371F261"/>
<sequence length="103" mass="11340">MKFPIGQKVGSVWADSHVARRCYEDNLRVGSHPPKSTWSVVNVGSVSRPPMSEAGCPKEAQVRRREAKGCPWGNKQTAGRQVHKGSTIRNLASQRGDGQEGQW</sequence>
<evidence type="ECO:0000256" key="1">
    <source>
        <dbReference type="SAM" id="MobiDB-lite"/>
    </source>
</evidence>
<evidence type="ECO:0000313" key="2">
    <source>
        <dbReference type="EMBL" id="RDX72380.1"/>
    </source>
</evidence>
<dbReference type="OrthoDB" id="1735624at2759"/>